<dbReference type="Proteomes" id="UP000318538">
    <property type="component" value="Chromosome"/>
</dbReference>
<proteinExistence type="predicted"/>
<dbReference type="RefSeq" id="WP_145175781.1">
    <property type="nucleotide sequence ID" value="NZ_CP036525.1"/>
</dbReference>
<name>A0A517NKC3_9BACT</name>
<reference evidence="8 9" key="1">
    <citation type="submission" date="2019-02" db="EMBL/GenBank/DDBJ databases">
        <title>Deep-cultivation of Planctomycetes and their phenomic and genomic characterization uncovers novel biology.</title>
        <authorList>
            <person name="Wiegand S."/>
            <person name="Jogler M."/>
            <person name="Boedeker C."/>
            <person name="Pinto D."/>
            <person name="Vollmers J."/>
            <person name="Rivas-Marin E."/>
            <person name="Kohn T."/>
            <person name="Peeters S.H."/>
            <person name="Heuer A."/>
            <person name="Rast P."/>
            <person name="Oberbeckmann S."/>
            <person name="Bunk B."/>
            <person name="Jeske O."/>
            <person name="Meyerdierks A."/>
            <person name="Storesund J.E."/>
            <person name="Kallscheuer N."/>
            <person name="Luecker S."/>
            <person name="Lage O.M."/>
            <person name="Pohl T."/>
            <person name="Merkel B.J."/>
            <person name="Hornburger P."/>
            <person name="Mueller R.-W."/>
            <person name="Bruemmer F."/>
            <person name="Labrenz M."/>
            <person name="Spormann A.M."/>
            <person name="Op den Camp H."/>
            <person name="Overmann J."/>
            <person name="Amann R."/>
            <person name="Jetten M.S.M."/>
            <person name="Mascher T."/>
            <person name="Medema M.H."/>
            <person name="Devos D.P."/>
            <person name="Kaster A.-K."/>
            <person name="Ovreas L."/>
            <person name="Rohde M."/>
            <person name="Galperin M.Y."/>
            <person name="Jogler C."/>
        </authorList>
    </citation>
    <scope>NUCLEOTIDE SEQUENCE [LARGE SCALE GENOMIC DNA]</scope>
    <source>
        <strain evidence="8 9">K22_7</strain>
    </source>
</reference>
<dbReference type="InterPro" id="IPR013325">
    <property type="entry name" value="RNA_pol_sigma_r2"/>
</dbReference>
<dbReference type="NCBIfam" id="TIGR02937">
    <property type="entry name" value="sigma70-ECF"/>
    <property type="match status" value="1"/>
</dbReference>
<keyword evidence="1" id="KW-0805">Transcription regulation</keyword>
<organism evidence="8 9">
    <name type="scientific">Rubripirellula lacrimiformis</name>
    <dbReference type="NCBI Taxonomy" id="1930273"/>
    <lineage>
        <taxon>Bacteria</taxon>
        <taxon>Pseudomonadati</taxon>
        <taxon>Planctomycetota</taxon>
        <taxon>Planctomycetia</taxon>
        <taxon>Pirellulales</taxon>
        <taxon>Pirellulaceae</taxon>
        <taxon>Rubripirellula</taxon>
    </lineage>
</organism>
<keyword evidence="9" id="KW-1185">Reference proteome</keyword>
<evidence type="ECO:0000313" key="9">
    <source>
        <dbReference type="Proteomes" id="UP000318538"/>
    </source>
</evidence>
<dbReference type="SUPFAM" id="SSF88946">
    <property type="entry name" value="Sigma2 domain of RNA polymerase sigma factors"/>
    <property type="match status" value="1"/>
</dbReference>
<dbReference type="AlphaFoldDB" id="A0A517NKC3"/>
<dbReference type="CDD" id="cd06171">
    <property type="entry name" value="Sigma70_r4"/>
    <property type="match status" value="1"/>
</dbReference>
<protein>
    <submittedName>
        <fullName evidence="8">ECF RNA polymerase sigma-E factor</fullName>
    </submittedName>
</protein>
<dbReference type="Gene3D" id="1.10.1740.10">
    <property type="match status" value="1"/>
</dbReference>
<sequence length="225" mass="25335">MVATDSSGRHPSVESSASSSSGDNDDFLRLLTEARAGNRESLGRLLQWYGNYLNILASTQLDRRLRRRMNPSDIVQEAMLAAHQDFDDFRGTSQGELLCWLRTILIHTLHRSFKKHVSVKKRDIRREVSLESVSNRLEESAWNLGGLLPADGPSPSAPMRAREGAVVLADQLGKLKPQYREVIVLRVLQGLSFDEIAERMDRNCGAVRMLWLRALESFKTSAESN</sequence>
<dbReference type="OrthoDB" id="265297at2"/>
<gene>
    <name evidence="8" type="primary">rpoE_6</name>
    <name evidence="8" type="ORF">K227x_60230</name>
</gene>
<feature type="domain" description="RNA polymerase sigma-70 region 2" evidence="6">
    <location>
        <begin position="63"/>
        <end position="116"/>
    </location>
</feature>
<dbReference type="GO" id="GO:0006352">
    <property type="term" value="P:DNA-templated transcription initiation"/>
    <property type="evidence" value="ECO:0007669"/>
    <property type="project" value="InterPro"/>
</dbReference>
<dbReference type="GO" id="GO:0003677">
    <property type="term" value="F:DNA binding"/>
    <property type="evidence" value="ECO:0007669"/>
    <property type="project" value="UniProtKB-KW"/>
</dbReference>
<evidence type="ECO:0000313" key="8">
    <source>
        <dbReference type="EMBL" id="QDT07595.1"/>
    </source>
</evidence>
<dbReference type="PANTHER" id="PTHR30385:SF8">
    <property type="entry name" value="RNA POLYMERASE SIGMA-E FACTOR"/>
    <property type="match status" value="1"/>
</dbReference>
<dbReference type="InterPro" id="IPR013324">
    <property type="entry name" value="RNA_pol_sigma_r3/r4-like"/>
</dbReference>
<evidence type="ECO:0000256" key="1">
    <source>
        <dbReference type="ARBA" id="ARBA00023015"/>
    </source>
</evidence>
<dbReference type="SUPFAM" id="SSF88659">
    <property type="entry name" value="Sigma3 and sigma4 domains of RNA polymerase sigma factors"/>
    <property type="match status" value="1"/>
</dbReference>
<dbReference type="Pfam" id="PF08281">
    <property type="entry name" value="Sigma70_r4_2"/>
    <property type="match status" value="1"/>
</dbReference>
<evidence type="ECO:0000256" key="2">
    <source>
        <dbReference type="ARBA" id="ARBA00023082"/>
    </source>
</evidence>
<dbReference type="Pfam" id="PF04542">
    <property type="entry name" value="Sigma70_r2"/>
    <property type="match status" value="1"/>
</dbReference>
<dbReference type="InterPro" id="IPR014326">
    <property type="entry name" value="RNA_pol_sigma-70_Plancto"/>
</dbReference>
<dbReference type="Gene3D" id="1.10.10.10">
    <property type="entry name" value="Winged helix-like DNA-binding domain superfamily/Winged helix DNA-binding domain"/>
    <property type="match status" value="1"/>
</dbReference>
<keyword evidence="2" id="KW-0731">Sigma factor</keyword>
<dbReference type="EMBL" id="CP036525">
    <property type="protein sequence ID" value="QDT07595.1"/>
    <property type="molecule type" value="Genomic_DNA"/>
</dbReference>
<keyword evidence="4" id="KW-0804">Transcription</keyword>
<dbReference type="InterPro" id="IPR013249">
    <property type="entry name" value="RNA_pol_sigma70_r4_t2"/>
</dbReference>
<evidence type="ECO:0000256" key="4">
    <source>
        <dbReference type="ARBA" id="ARBA00023163"/>
    </source>
</evidence>
<accession>A0A517NKC3</accession>
<dbReference type="PANTHER" id="PTHR30385">
    <property type="entry name" value="SIGMA FACTOR F FLAGELLAR"/>
    <property type="match status" value="1"/>
</dbReference>
<evidence type="ECO:0000256" key="3">
    <source>
        <dbReference type="ARBA" id="ARBA00023125"/>
    </source>
</evidence>
<dbReference type="InterPro" id="IPR014284">
    <property type="entry name" value="RNA_pol_sigma-70_dom"/>
</dbReference>
<dbReference type="NCBIfam" id="TIGR02984">
    <property type="entry name" value="Sig-70_plancto1"/>
    <property type="match status" value="1"/>
</dbReference>
<evidence type="ECO:0000256" key="5">
    <source>
        <dbReference type="SAM" id="MobiDB-lite"/>
    </source>
</evidence>
<dbReference type="GO" id="GO:0016987">
    <property type="term" value="F:sigma factor activity"/>
    <property type="evidence" value="ECO:0007669"/>
    <property type="project" value="UniProtKB-KW"/>
</dbReference>
<dbReference type="KEGG" id="rlc:K227x_60230"/>
<dbReference type="InterPro" id="IPR007627">
    <property type="entry name" value="RNA_pol_sigma70_r2"/>
</dbReference>
<evidence type="ECO:0000259" key="7">
    <source>
        <dbReference type="Pfam" id="PF08281"/>
    </source>
</evidence>
<feature type="domain" description="RNA polymerase sigma factor 70 region 4 type 2" evidence="7">
    <location>
        <begin position="168"/>
        <end position="216"/>
    </location>
</feature>
<keyword evidence="3" id="KW-0238">DNA-binding</keyword>
<dbReference type="InterPro" id="IPR036388">
    <property type="entry name" value="WH-like_DNA-bd_sf"/>
</dbReference>
<feature type="region of interest" description="Disordered" evidence="5">
    <location>
        <begin position="1"/>
        <end position="23"/>
    </location>
</feature>
<evidence type="ECO:0000259" key="6">
    <source>
        <dbReference type="Pfam" id="PF04542"/>
    </source>
</evidence>